<feature type="domain" description="Glycosyltransferase subfamily 4-like N-terminal" evidence="2">
    <location>
        <begin position="642"/>
        <end position="806"/>
    </location>
</feature>
<comment type="caution">
    <text evidence="3">The sequence shown here is derived from an EMBL/GenBank/DDBJ whole genome shotgun (WGS) entry which is preliminary data.</text>
</comment>
<dbReference type="Proteomes" id="UP000639775">
    <property type="component" value="Unassembled WGS sequence"/>
</dbReference>
<dbReference type="SUPFAM" id="SSF53756">
    <property type="entry name" value="UDP-Glycosyltransferase/glycogen phosphorylase"/>
    <property type="match status" value="1"/>
</dbReference>
<dbReference type="PANTHER" id="PTHR22916:SF3">
    <property type="entry name" value="UDP-GLCNAC:BETAGAL BETA-1,3-N-ACETYLGLUCOSAMINYLTRANSFERASE-LIKE PROTEIN 1"/>
    <property type="match status" value="1"/>
</dbReference>
<dbReference type="Gene3D" id="3.40.50.2000">
    <property type="entry name" value="Glycogen Phosphorylase B"/>
    <property type="match status" value="2"/>
</dbReference>
<sequence length="989" mass="108331">MVERVVRTAYSVVKSGRDTPHAPTLFHGKVEAVAAMTATTNTLPHLSRDEFDASWYLETYTDVRAAGLDPWEHYLAHGRDEGRLGAPIRALELDHILWRGFPREALVELRLLMRRGSAVERAVAGWVFARHAASRGHWHSAKAAIELFHAGAKGAAIVSHAGPWILGVQAFARCGDMEGAWRLLDTARKRFGPRADITLAEMEVAIAGGEGDTALSTKLGALYEAEGLDPVILRSGPEPRFDRMFTTEPVTPIMDGPMVSVIVPAYGSGATLATCLRGLTAQSWRNLEILLVDDASPDDTLEIAQRMAAEDPRIRVLSQKQNGGAYIARNSGLAAARGAFFTVHDADDWSHPRKIELQVRALLETPAAVANVSNWVRAGDDLSMALWRIEDRWVYRNVSSLMMRMELRESLGYWDRVRANADTEYYHRVLAAYGETALREVRPGTPLAFGRTGADSLTLSIPTHLATQFHGPRRAYLDAALDWHRRRLAMAGRDGDAAVRAATMYLPQTPSQRLFHAPEALGPAEGSAVVVDDGYAKIATSPRFDPHWYLQRNGDVLRADADPVRHYLDHGGVEDRDPGPCFSGSTWRRLRELTQKTVPLLDREAFPAERSVPAPRFTGQLELGQGPVALVFAHAANRQVFGAERSLLRALEALADRRVEMPMTPVVILPSAVNGTYLDDVRARSAVVEILPQAWRHRFRPVAPETLSAIRALIRRYDPAELHVNTLVLNAPLLAARAESCPTIVHVRELPQQDPDLCRILGDNAGGLRRRLLSEADRFIANSQAVADWLACPDRTTIRPNRIDPQLFNLPFAPGPAVRVGLISSNITKKGIADFVEVARLVAQAEDAAGLPDRARCRFRLIGPGSADLDALGRLPRNVVHASYAEGPLAAIGQVDLVTSLSHFAESFGRTVLEAMAAGRPVICYDRGTPPRLVLHGRTGFVAPPDTPAAVARAVLALSTTRLSLLDMSRSARARARELDASADNLDAI</sequence>
<dbReference type="AlphaFoldDB" id="A0A967BBX5"/>
<organism evidence="3 4">
    <name type="scientific">Roseovarius gahaiensis</name>
    <dbReference type="NCBI Taxonomy" id="2716691"/>
    <lineage>
        <taxon>Bacteria</taxon>
        <taxon>Pseudomonadati</taxon>
        <taxon>Pseudomonadota</taxon>
        <taxon>Alphaproteobacteria</taxon>
        <taxon>Rhodobacterales</taxon>
        <taxon>Roseobacteraceae</taxon>
        <taxon>Roseovarius</taxon>
    </lineage>
</organism>
<dbReference type="SUPFAM" id="SSF53448">
    <property type="entry name" value="Nucleotide-diphospho-sugar transferases"/>
    <property type="match status" value="1"/>
</dbReference>
<dbReference type="InterPro" id="IPR028098">
    <property type="entry name" value="Glyco_trans_4-like_N"/>
</dbReference>
<dbReference type="InterPro" id="IPR029044">
    <property type="entry name" value="Nucleotide-diphossugar_trans"/>
</dbReference>
<evidence type="ECO:0000313" key="3">
    <source>
        <dbReference type="EMBL" id="NHQ75150.1"/>
    </source>
</evidence>
<dbReference type="RefSeq" id="WP_167197800.1">
    <property type="nucleotide sequence ID" value="NZ_JAAORB010000026.1"/>
</dbReference>
<dbReference type="GO" id="GO:0016758">
    <property type="term" value="F:hexosyltransferase activity"/>
    <property type="evidence" value="ECO:0007669"/>
    <property type="project" value="UniProtKB-ARBA"/>
</dbReference>
<dbReference type="CDD" id="cd00761">
    <property type="entry name" value="Glyco_tranf_GTA_type"/>
    <property type="match status" value="1"/>
</dbReference>
<dbReference type="Pfam" id="PF13692">
    <property type="entry name" value="Glyco_trans_1_4"/>
    <property type="match status" value="1"/>
</dbReference>
<evidence type="ECO:0000259" key="2">
    <source>
        <dbReference type="Pfam" id="PF13439"/>
    </source>
</evidence>
<evidence type="ECO:0000259" key="1">
    <source>
        <dbReference type="Pfam" id="PF00535"/>
    </source>
</evidence>
<dbReference type="PANTHER" id="PTHR22916">
    <property type="entry name" value="GLYCOSYLTRANSFERASE"/>
    <property type="match status" value="1"/>
</dbReference>
<proteinExistence type="predicted"/>
<dbReference type="Pfam" id="PF13439">
    <property type="entry name" value="Glyco_transf_4"/>
    <property type="match status" value="1"/>
</dbReference>
<keyword evidence="4" id="KW-1185">Reference proteome</keyword>
<name>A0A967BBX5_9RHOB</name>
<dbReference type="InterPro" id="IPR001173">
    <property type="entry name" value="Glyco_trans_2-like"/>
</dbReference>
<accession>A0A967BBX5</accession>
<dbReference type="EMBL" id="JAAORB010000026">
    <property type="protein sequence ID" value="NHQ75150.1"/>
    <property type="molecule type" value="Genomic_DNA"/>
</dbReference>
<protein>
    <submittedName>
        <fullName evidence="3">Glycosyltransferase</fullName>
    </submittedName>
</protein>
<reference evidence="3" key="1">
    <citation type="submission" date="2020-03" db="EMBL/GenBank/DDBJ databases">
        <title>Roseovarius gahaiensis sp. nov., isolated from Gahai Saline Lake, China.</title>
        <authorList>
            <person name="Sun X."/>
        </authorList>
    </citation>
    <scope>NUCLEOTIDE SEQUENCE</scope>
    <source>
        <strain evidence="3">GH877</strain>
    </source>
</reference>
<dbReference type="CDD" id="cd03801">
    <property type="entry name" value="GT4_PimA-like"/>
    <property type="match status" value="1"/>
</dbReference>
<evidence type="ECO:0000313" key="4">
    <source>
        <dbReference type="Proteomes" id="UP000639775"/>
    </source>
</evidence>
<gene>
    <name evidence="3" type="ORF">HAT86_11855</name>
</gene>
<feature type="domain" description="Glycosyltransferase 2-like" evidence="1">
    <location>
        <begin position="260"/>
        <end position="383"/>
    </location>
</feature>
<dbReference type="Gene3D" id="3.90.550.10">
    <property type="entry name" value="Spore Coat Polysaccharide Biosynthesis Protein SpsA, Chain A"/>
    <property type="match status" value="1"/>
</dbReference>
<dbReference type="Pfam" id="PF00535">
    <property type="entry name" value="Glycos_transf_2"/>
    <property type="match status" value="1"/>
</dbReference>